<evidence type="ECO:0000313" key="2">
    <source>
        <dbReference type="EMBL" id="KAL1213595.1"/>
    </source>
</evidence>
<comment type="caution">
    <text evidence="2">The sequence shown here is derived from an EMBL/GenBank/DDBJ whole genome shotgun (WGS) entry which is preliminary data.</text>
</comment>
<evidence type="ECO:0000256" key="1">
    <source>
        <dbReference type="SAM" id="MobiDB-lite"/>
    </source>
</evidence>
<name>A0ABD1BHC7_CARAN</name>
<organism evidence="2 3">
    <name type="scientific">Cardamine amara subsp. amara</name>
    <dbReference type="NCBI Taxonomy" id="228776"/>
    <lineage>
        <taxon>Eukaryota</taxon>
        <taxon>Viridiplantae</taxon>
        <taxon>Streptophyta</taxon>
        <taxon>Embryophyta</taxon>
        <taxon>Tracheophyta</taxon>
        <taxon>Spermatophyta</taxon>
        <taxon>Magnoliopsida</taxon>
        <taxon>eudicotyledons</taxon>
        <taxon>Gunneridae</taxon>
        <taxon>Pentapetalae</taxon>
        <taxon>rosids</taxon>
        <taxon>malvids</taxon>
        <taxon>Brassicales</taxon>
        <taxon>Brassicaceae</taxon>
        <taxon>Cardamineae</taxon>
        <taxon>Cardamine</taxon>
    </lineage>
</organism>
<accession>A0ABD1BHC7</accession>
<dbReference type="AlphaFoldDB" id="A0ABD1BHC7"/>
<feature type="region of interest" description="Disordered" evidence="1">
    <location>
        <begin position="208"/>
        <end position="307"/>
    </location>
</feature>
<feature type="compositionally biased region" description="Basic and acidic residues" evidence="1">
    <location>
        <begin position="208"/>
        <end position="227"/>
    </location>
</feature>
<feature type="compositionally biased region" description="Low complexity" evidence="1">
    <location>
        <begin position="228"/>
        <end position="240"/>
    </location>
</feature>
<feature type="region of interest" description="Disordered" evidence="1">
    <location>
        <begin position="122"/>
        <end position="185"/>
    </location>
</feature>
<dbReference type="EMBL" id="JBANAX010000336">
    <property type="protein sequence ID" value="KAL1213595.1"/>
    <property type="molecule type" value="Genomic_DNA"/>
</dbReference>
<feature type="compositionally biased region" description="Acidic residues" evidence="1">
    <location>
        <begin position="260"/>
        <end position="273"/>
    </location>
</feature>
<evidence type="ECO:0000313" key="3">
    <source>
        <dbReference type="Proteomes" id="UP001558713"/>
    </source>
</evidence>
<dbReference type="PANTHER" id="PTHR34680">
    <property type="entry name" value="EXPRESSED PROTEIN"/>
    <property type="match status" value="1"/>
</dbReference>
<sequence>MRIRKNTKLASMLLATAGYGGEIPETYTCHLNQSPWDVIPVSSFGDGELTNLLDSSWFLPSPSSSSSPPLIHKFNGDDSFNGNVSLGDCNGTAERLNFSIQNNNHSLVSLERLNLTAAADNYERSPDVEDPMDQSDYFDKKSKAFKPNSLVKTSGNDDQVAATTPAPPKRGRPRGTGKKLAPVSTPATTNPYEFYYYSGFGPLWGRKRGGDSGEDNKIVMGGDEKSNENNMNKKSKSSSSSDEDDGKTMAFGSGSSSFDYVEEDYNEVVDEESDRGRKKKKEKMIMMKKTIKRGRKPVKERSLKSLM</sequence>
<reference evidence="2 3" key="1">
    <citation type="submission" date="2024-04" db="EMBL/GenBank/DDBJ databases">
        <title>Genome assembly C_amara_ONT_v2.</title>
        <authorList>
            <person name="Yant L."/>
            <person name="Moore C."/>
            <person name="Slenker M."/>
        </authorList>
    </citation>
    <scope>NUCLEOTIDE SEQUENCE [LARGE SCALE GENOMIC DNA]</scope>
    <source>
        <tissue evidence="2">Leaf</tissue>
    </source>
</reference>
<dbReference type="PANTHER" id="PTHR34680:SF3">
    <property type="entry name" value="EXPRESSED PROTEIN"/>
    <property type="match status" value="1"/>
</dbReference>
<keyword evidence="3" id="KW-1185">Reference proteome</keyword>
<dbReference type="Proteomes" id="UP001558713">
    <property type="component" value="Unassembled WGS sequence"/>
</dbReference>
<proteinExistence type="predicted"/>
<feature type="compositionally biased region" description="Basic and acidic residues" evidence="1">
    <location>
        <begin position="297"/>
        <end position="307"/>
    </location>
</feature>
<gene>
    <name evidence="2" type="ORF">V5N11_000666</name>
</gene>
<protein>
    <submittedName>
        <fullName evidence="2">Uncharacterized protein</fullName>
    </submittedName>
</protein>